<gene>
    <name evidence="3" type="ORF">G9X64_05905</name>
</gene>
<reference evidence="3 4" key="1">
    <citation type="submission" date="2020-02" db="EMBL/GenBank/DDBJ databases">
        <authorList>
            <person name="Sun Q."/>
        </authorList>
    </citation>
    <scope>NUCLEOTIDE SEQUENCE [LARGE SCALE GENOMIC DNA]</scope>
    <source>
        <strain evidence="3 4">CCBAU 03386</strain>
    </source>
</reference>
<feature type="domain" description="MobA-like NTP transferase" evidence="2">
    <location>
        <begin position="16"/>
        <end position="62"/>
    </location>
</feature>
<evidence type="ECO:0000259" key="2">
    <source>
        <dbReference type="Pfam" id="PF12804"/>
    </source>
</evidence>
<comment type="caution">
    <text evidence="3">The sequence shown here is derived from an EMBL/GenBank/DDBJ whole genome shotgun (WGS) entry which is preliminary data.</text>
</comment>
<name>A0A7Y3S2U8_9HYPH</name>
<evidence type="ECO:0000313" key="3">
    <source>
        <dbReference type="EMBL" id="NNU36023.1"/>
    </source>
</evidence>
<keyword evidence="4" id="KW-1185">Reference proteome</keyword>
<dbReference type="SUPFAM" id="SSF53448">
    <property type="entry name" value="Nucleotide-diphospho-sugar transferases"/>
    <property type="match status" value="1"/>
</dbReference>
<dbReference type="Proteomes" id="UP000519972">
    <property type="component" value="Unassembled WGS sequence"/>
</dbReference>
<dbReference type="Gene3D" id="3.90.550.10">
    <property type="entry name" value="Spore Coat Polysaccharide Biosynthesis Protein SpsA, Chain A"/>
    <property type="match status" value="1"/>
</dbReference>
<dbReference type="Pfam" id="PF12804">
    <property type="entry name" value="NTP_transf_3"/>
    <property type="match status" value="1"/>
</dbReference>
<proteinExistence type="predicted"/>
<dbReference type="EMBL" id="JABFCN010000009">
    <property type="protein sequence ID" value="NNU36023.1"/>
    <property type="molecule type" value="Genomic_DNA"/>
</dbReference>
<protein>
    <submittedName>
        <fullName evidence="3">NTP transferase domain-containing protein</fullName>
    </submittedName>
</protein>
<dbReference type="InterPro" id="IPR029044">
    <property type="entry name" value="Nucleotide-diphossugar_trans"/>
</dbReference>
<dbReference type="InterPro" id="IPR025877">
    <property type="entry name" value="MobA-like_NTP_Trfase"/>
</dbReference>
<organism evidence="3 4">
    <name type="scientific">Rhizobium sophorae</name>
    <dbReference type="NCBI Taxonomy" id="1535242"/>
    <lineage>
        <taxon>Bacteria</taxon>
        <taxon>Pseudomonadati</taxon>
        <taxon>Pseudomonadota</taxon>
        <taxon>Alphaproteobacteria</taxon>
        <taxon>Hyphomicrobiales</taxon>
        <taxon>Rhizobiaceae</taxon>
        <taxon>Rhizobium/Agrobacterium group</taxon>
        <taxon>Rhizobium</taxon>
    </lineage>
</organism>
<sequence>MLEAGFDRPFSDTAIILLAAGKSSRFEAGDKLMAMYRGAPILERSARLLKGEAVAIRIAVVGER</sequence>
<keyword evidence="3" id="KW-0808">Transferase</keyword>
<evidence type="ECO:0000256" key="1">
    <source>
        <dbReference type="ARBA" id="ARBA00022842"/>
    </source>
</evidence>
<dbReference type="AlphaFoldDB" id="A0A7Y3S2U8"/>
<evidence type="ECO:0000313" key="4">
    <source>
        <dbReference type="Proteomes" id="UP000519972"/>
    </source>
</evidence>
<accession>A0A7Y3S2U8</accession>
<keyword evidence="1" id="KW-0460">Magnesium</keyword>
<dbReference type="GO" id="GO:0016779">
    <property type="term" value="F:nucleotidyltransferase activity"/>
    <property type="evidence" value="ECO:0007669"/>
    <property type="project" value="UniProtKB-ARBA"/>
</dbReference>